<evidence type="ECO:0000256" key="1">
    <source>
        <dbReference type="SAM" id="MobiDB-lite"/>
    </source>
</evidence>
<dbReference type="GO" id="GO:0005737">
    <property type="term" value="C:cytoplasm"/>
    <property type="evidence" value="ECO:0007669"/>
    <property type="project" value="TreeGrafter"/>
</dbReference>
<dbReference type="InterPro" id="IPR044926">
    <property type="entry name" value="RGS_subdomain_2"/>
</dbReference>
<dbReference type="PANTHER" id="PTHR46583">
    <property type="entry name" value="REGULATOR OF G-PROTEIN SIGNALING 22"/>
    <property type="match status" value="1"/>
</dbReference>
<feature type="compositionally biased region" description="Basic residues" evidence="1">
    <location>
        <begin position="632"/>
        <end position="642"/>
    </location>
</feature>
<evidence type="ECO:0000313" key="5">
    <source>
        <dbReference type="Proteomes" id="UP000827986"/>
    </source>
</evidence>
<protein>
    <recommendedName>
        <fullName evidence="3">RGS domain-containing protein</fullName>
    </recommendedName>
</protein>
<dbReference type="InterPro" id="IPR042651">
    <property type="entry name" value="Rgs22"/>
</dbReference>
<keyword evidence="5" id="KW-1185">Reference proteome</keyword>
<dbReference type="GO" id="GO:0001965">
    <property type="term" value="F:G-protein alpha-subunit binding"/>
    <property type="evidence" value="ECO:0007669"/>
    <property type="project" value="InterPro"/>
</dbReference>
<evidence type="ECO:0000259" key="3">
    <source>
        <dbReference type="PROSITE" id="PS50132"/>
    </source>
</evidence>
<dbReference type="PROSITE" id="PS50132">
    <property type="entry name" value="RGS"/>
    <property type="match status" value="1"/>
</dbReference>
<feature type="compositionally biased region" description="Polar residues" evidence="1">
    <location>
        <begin position="155"/>
        <end position="171"/>
    </location>
</feature>
<name>A0A9D3X6K6_9SAUR</name>
<comment type="caution">
    <text evidence="4">The sequence shown here is derived from an EMBL/GenBank/DDBJ whole genome shotgun (WGS) entry which is preliminary data.</text>
</comment>
<dbReference type="InterPro" id="IPR016137">
    <property type="entry name" value="RGS"/>
</dbReference>
<dbReference type="InterPro" id="IPR036305">
    <property type="entry name" value="RGS_sf"/>
</dbReference>
<dbReference type="Gene3D" id="1.10.167.10">
    <property type="entry name" value="Regulator of G-protein Signalling 4, domain 2"/>
    <property type="match status" value="3"/>
</dbReference>
<reference evidence="4" key="1">
    <citation type="submission" date="2021-09" db="EMBL/GenBank/DDBJ databases">
        <title>The genome of Mauremys mutica provides insights into the evolution of semi-aquatic lifestyle.</title>
        <authorList>
            <person name="Gong S."/>
            <person name="Gao Y."/>
        </authorList>
    </citation>
    <scope>NUCLEOTIDE SEQUENCE</scope>
    <source>
        <strain evidence="4">MM-2020</strain>
        <tissue evidence="4">Muscle</tissue>
    </source>
</reference>
<dbReference type="Proteomes" id="UP000827986">
    <property type="component" value="Unassembled WGS sequence"/>
</dbReference>
<dbReference type="AlphaFoldDB" id="A0A9D3X6K6"/>
<feature type="region of interest" description="Disordered" evidence="1">
    <location>
        <begin position="152"/>
        <end position="243"/>
    </location>
</feature>
<dbReference type="EMBL" id="JAHDVG010000482">
    <property type="protein sequence ID" value="KAH1173650.1"/>
    <property type="molecule type" value="Genomic_DNA"/>
</dbReference>
<feature type="chain" id="PRO_5039109864" description="RGS domain-containing protein" evidence="2">
    <location>
        <begin position="26"/>
        <end position="1092"/>
    </location>
</feature>
<keyword evidence="2" id="KW-0732">Signal</keyword>
<dbReference type="GO" id="GO:0009966">
    <property type="term" value="P:regulation of signal transduction"/>
    <property type="evidence" value="ECO:0007669"/>
    <property type="project" value="InterPro"/>
</dbReference>
<dbReference type="GO" id="GO:0005634">
    <property type="term" value="C:nucleus"/>
    <property type="evidence" value="ECO:0007669"/>
    <property type="project" value="TreeGrafter"/>
</dbReference>
<evidence type="ECO:0000256" key="2">
    <source>
        <dbReference type="SAM" id="SignalP"/>
    </source>
</evidence>
<feature type="signal peptide" evidence="2">
    <location>
        <begin position="1"/>
        <end position="25"/>
    </location>
</feature>
<feature type="domain" description="RGS" evidence="3">
    <location>
        <begin position="280"/>
        <end position="400"/>
    </location>
</feature>
<dbReference type="PANTHER" id="PTHR46583:SF2">
    <property type="entry name" value="RGS DOMAIN-CONTAINING PROTEIN"/>
    <property type="match status" value="1"/>
</dbReference>
<proteinExistence type="predicted"/>
<evidence type="ECO:0000313" key="4">
    <source>
        <dbReference type="EMBL" id="KAH1173650.1"/>
    </source>
</evidence>
<feature type="region of interest" description="Disordered" evidence="1">
    <location>
        <begin position="625"/>
        <end position="680"/>
    </location>
</feature>
<dbReference type="SUPFAM" id="SSF48097">
    <property type="entry name" value="Regulator of G-protein signaling, RGS"/>
    <property type="match status" value="2"/>
</dbReference>
<accession>A0A9D3X6K6</accession>
<organism evidence="4 5">
    <name type="scientific">Mauremys mutica</name>
    <name type="common">yellowpond turtle</name>
    <dbReference type="NCBI Taxonomy" id="74926"/>
    <lineage>
        <taxon>Eukaryota</taxon>
        <taxon>Metazoa</taxon>
        <taxon>Chordata</taxon>
        <taxon>Craniata</taxon>
        <taxon>Vertebrata</taxon>
        <taxon>Euteleostomi</taxon>
        <taxon>Archelosauria</taxon>
        <taxon>Testudinata</taxon>
        <taxon>Testudines</taxon>
        <taxon>Cryptodira</taxon>
        <taxon>Durocryptodira</taxon>
        <taxon>Testudinoidea</taxon>
        <taxon>Geoemydidae</taxon>
        <taxon>Geoemydinae</taxon>
        <taxon>Mauremys</taxon>
    </lineage>
</organism>
<sequence length="1092" mass="122984">MEEPPARHKLLRTVLLISLVTEALPSPKRAGCIEQSPGVLEELLTYDDLFLEYFNAFLALPAFPLRLRYDRLRGQLQELDGFLPESPSQPGMKPSSPHYGATDAERERILGWLRRERLPPFQRTALYLEYKLAKLLIRPLDEGYPVSRHEIRGYSRQSESTAVSSIPSHPSTAGLPTRVPSLGLWRPPSQTRSTPAHLEGSVDGWTNAGGSERSLDGLTRAASSSSPTAGHHMGRRQGEPASGTRKVLQFGGEELNTSDRGEESWLLPGFGRSTLQQLKEDVLGTRAGMDCFKEFLHGTLGIHLLHFWMDCEDIMERTKCLEASAAEREAQILCVSLCRNIQDKYKLSLSLASEEPMCEAQGGVEATFSAFSRSQYDALRRLRAYWVSRFLLHHQRTRYLRTVPTSGSQTKPRPPMNTDFLPSLKVFASLPVVGDGCMSHTNRSADWFSLPHSGASWRGRIVSAPQPDLSWNLPDTPLTSHLLQALMCDPGAGGSFLHYLTRFEDTQKVHNLQLWRALEEHQATWEWQADRLKPHRSAWQIFHKYLVHGAPCDVGLSSDMPHYIQHLQEMLSSSNQPLEPLALEPVAQHVLAVLCEAWLRYLRYEIATFLEYCIPDSYLEVQDVRSKDSRIKQRRDRARKRKENTGFHAQEGRKQQRRHRKKAAAEPQGSGHAGLASGEGSVTPQRALNLLNNKVVFKAYRKAAQEMQDAGLQRVLELLEKLERCQAAPEGRKRLSCVLKFLDLWDQQGAGPLSPRLPRELRKRLRAEVGQGRVSDLSIEEIQAALYAHIAPAFESFWAEVSEGLGRHGVQPSQIQDEGWPKLQPLLHLLAAKVALKRLRNRKAAVGSAATAQPSQEDKASFCQFLRTAAEGWPTLEMLHFLKHLQVHGPPVLEHGLHFQLEVQKFKNAHHAMPDRALLRKKVQVIRNCFLVSQLEPRLQVVVDAEKLGRALRAAEQALQQDAPAPPPGLFDELRDSVFSTLLPYWAGFRKAWLKRSLESAQRAPVLRAQQLLRQRRALFERSQGPLQTFQLPPLQQRANVKGRKQQDGFTYTFSVSRGIALKVCTPTPKGSTGSQQRVAAGCKLRPEAFNL</sequence>
<gene>
    <name evidence="4" type="ORF">KIL84_017489</name>
</gene>